<dbReference type="AlphaFoldDB" id="E3FX62"/>
<evidence type="ECO:0000313" key="7">
    <source>
        <dbReference type="EMBL" id="ADO72301.1"/>
    </source>
</evidence>
<dbReference type="RefSeq" id="WP_013376298.1">
    <property type="nucleotide sequence ID" value="NC_014623.1"/>
</dbReference>
<keyword evidence="1" id="KW-0645">Protease</keyword>
<keyword evidence="5" id="KW-0482">Metalloprotease</keyword>
<keyword evidence="3" id="KW-0378">Hydrolase</keyword>
<dbReference type="InterPro" id="IPR028090">
    <property type="entry name" value="JAB_dom_prok"/>
</dbReference>
<keyword evidence="4" id="KW-0862">Zinc</keyword>
<evidence type="ECO:0000259" key="6">
    <source>
        <dbReference type="Pfam" id="PF14464"/>
    </source>
</evidence>
<dbReference type="HOGENOM" id="CLU_116765_3_0_7"/>
<gene>
    <name evidence="7" type="ordered locus">STAUR_4521</name>
</gene>
<protein>
    <submittedName>
        <fullName evidence="7">Conserved uncharacterized protein</fullName>
    </submittedName>
</protein>
<dbReference type="Pfam" id="PF14464">
    <property type="entry name" value="Prok-JAB"/>
    <property type="match status" value="1"/>
</dbReference>
<evidence type="ECO:0000256" key="1">
    <source>
        <dbReference type="ARBA" id="ARBA00022670"/>
    </source>
</evidence>
<dbReference type="PANTHER" id="PTHR34858:SF1">
    <property type="entry name" value="CYSO-CYSTEINE PEPTIDASE"/>
    <property type="match status" value="1"/>
</dbReference>
<dbReference type="GO" id="GO:0008270">
    <property type="term" value="F:zinc ion binding"/>
    <property type="evidence" value="ECO:0007669"/>
    <property type="project" value="TreeGrafter"/>
</dbReference>
<dbReference type="eggNOG" id="COG1310">
    <property type="taxonomic scope" value="Bacteria"/>
</dbReference>
<evidence type="ECO:0000313" key="8">
    <source>
        <dbReference type="Proteomes" id="UP000001351"/>
    </source>
</evidence>
<evidence type="ECO:0000256" key="2">
    <source>
        <dbReference type="ARBA" id="ARBA00022723"/>
    </source>
</evidence>
<dbReference type="STRING" id="378806.STAUR_4521"/>
<evidence type="ECO:0000256" key="5">
    <source>
        <dbReference type="ARBA" id="ARBA00023049"/>
    </source>
</evidence>
<sequence length="153" mass="17070">MPVSGELPEDLSEVLRHLEACYPLEGCGVLLRAGPGGAWRVRCLLNAYDRYHTREPGRFPRSARTAFLFDPREWLALNLEADARNEQIACVFHSHTDGVALLSAEDRQAAAPDGIPLLPETSYLVVNVARGRAEAARLYWWRGGEFQDRGVPL</sequence>
<dbReference type="Gene3D" id="3.40.140.10">
    <property type="entry name" value="Cytidine Deaminase, domain 2"/>
    <property type="match status" value="1"/>
</dbReference>
<dbReference type="Proteomes" id="UP000001351">
    <property type="component" value="Chromosome"/>
</dbReference>
<dbReference type="CDD" id="cd08070">
    <property type="entry name" value="MPN_like"/>
    <property type="match status" value="1"/>
</dbReference>
<reference evidence="7 8" key="1">
    <citation type="journal article" date="2011" name="Mol. Biol. Evol.">
        <title>Comparative genomic analysis of fruiting body formation in Myxococcales.</title>
        <authorList>
            <person name="Huntley S."/>
            <person name="Hamann N."/>
            <person name="Wegener-Feldbrugge S."/>
            <person name="Treuner-Lange A."/>
            <person name="Kube M."/>
            <person name="Reinhardt R."/>
            <person name="Klages S."/>
            <person name="Muller R."/>
            <person name="Ronning C.M."/>
            <person name="Nierman W.C."/>
            <person name="Sogaard-Andersen L."/>
        </authorList>
    </citation>
    <scope>NUCLEOTIDE SEQUENCE [LARGE SCALE GENOMIC DNA]</scope>
    <source>
        <strain evidence="7 8">DW4/3-1</strain>
    </source>
</reference>
<accession>E3FX62</accession>
<name>E3FX62_STIAD</name>
<dbReference type="GO" id="GO:0008235">
    <property type="term" value="F:metalloexopeptidase activity"/>
    <property type="evidence" value="ECO:0007669"/>
    <property type="project" value="TreeGrafter"/>
</dbReference>
<keyword evidence="2" id="KW-0479">Metal-binding</keyword>
<dbReference type="OrthoDB" id="9802958at2"/>
<dbReference type="PANTHER" id="PTHR34858">
    <property type="entry name" value="CYSO-CYSTEINE PEPTIDASE"/>
    <property type="match status" value="1"/>
</dbReference>
<keyword evidence="8" id="KW-1185">Reference proteome</keyword>
<feature type="domain" description="JAB" evidence="6">
    <location>
        <begin position="11"/>
        <end position="134"/>
    </location>
</feature>
<proteinExistence type="predicted"/>
<evidence type="ECO:0000256" key="3">
    <source>
        <dbReference type="ARBA" id="ARBA00022801"/>
    </source>
</evidence>
<dbReference type="EMBL" id="CP002271">
    <property type="protein sequence ID" value="ADO72301.1"/>
    <property type="molecule type" value="Genomic_DNA"/>
</dbReference>
<dbReference type="SUPFAM" id="SSF102712">
    <property type="entry name" value="JAB1/MPN domain"/>
    <property type="match status" value="1"/>
</dbReference>
<evidence type="ECO:0000256" key="4">
    <source>
        <dbReference type="ARBA" id="ARBA00022833"/>
    </source>
</evidence>
<dbReference type="GO" id="GO:0006508">
    <property type="term" value="P:proteolysis"/>
    <property type="evidence" value="ECO:0007669"/>
    <property type="project" value="UniProtKB-KW"/>
</dbReference>
<dbReference type="InterPro" id="IPR051929">
    <property type="entry name" value="VirAsm_ModProt"/>
</dbReference>
<dbReference type="KEGG" id="sur:STAUR_4521"/>
<organism evidence="7 8">
    <name type="scientific">Stigmatella aurantiaca (strain DW4/3-1)</name>
    <dbReference type="NCBI Taxonomy" id="378806"/>
    <lineage>
        <taxon>Bacteria</taxon>
        <taxon>Pseudomonadati</taxon>
        <taxon>Myxococcota</taxon>
        <taxon>Myxococcia</taxon>
        <taxon>Myxococcales</taxon>
        <taxon>Cystobacterineae</taxon>
        <taxon>Archangiaceae</taxon>
        <taxon>Stigmatella</taxon>
    </lineage>
</organism>